<evidence type="ECO:0000256" key="3">
    <source>
        <dbReference type="SAM" id="MobiDB-lite"/>
    </source>
</evidence>
<dbReference type="AlphaFoldDB" id="A0AA88V432"/>
<dbReference type="EMBL" id="JAVXUP010002764">
    <property type="protein sequence ID" value="KAK3001542.1"/>
    <property type="molecule type" value="Genomic_DNA"/>
</dbReference>
<comment type="caution">
    <text evidence="5">The sequence shown here is derived from an EMBL/GenBank/DDBJ whole genome shotgun (WGS) entry which is preliminary data.</text>
</comment>
<keyword evidence="4" id="KW-1133">Transmembrane helix</keyword>
<dbReference type="Proteomes" id="UP001188597">
    <property type="component" value="Unassembled WGS sequence"/>
</dbReference>
<gene>
    <name evidence="5" type="ORF">RJ639_021294</name>
</gene>
<accession>A0AA88V432</accession>
<feature type="region of interest" description="Disordered" evidence="3">
    <location>
        <begin position="403"/>
        <end position="428"/>
    </location>
</feature>
<evidence type="ECO:0000256" key="2">
    <source>
        <dbReference type="SAM" id="Coils"/>
    </source>
</evidence>
<feature type="transmembrane region" description="Helical" evidence="4">
    <location>
        <begin position="14"/>
        <end position="35"/>
    </location>
</feature>
<feature type="coiled-coil region" evidence="2">
    <location>
        <begin position="98"/>
        <end position="125"/>
    </location>
</feature>
<dbReference type="InterPro" id="IPR040265">
    <property type="entry name" value="CHUP1/IPGA1-like"/>
</dbReference>
<keyword evidence="4" id="KW-0812">Transmembrane</keyword>
<sequence length="428" mass="49501">MEGSRTKVEVMKPLLFKVGIPVAISVAGFIFARFMTWKSSILKASPSDQAQVNSIQTSLEELCRHEESFLSLDSTSLTHNVEDEKFSTGIQHKTSAESLQTEDRCYKLEEEIERLKTQIEGFQAREWKLGTRFLRYQDLKEQELILVELLHRLVLDIDRVEFLDRELSSIETENKSLKGILVEYLNVLEQLECSRMENGLIHRKVQKLLRKLNERSRALAEQSLQIVVTEAEVLRSHGELERRAATIKGLEDETDELKTVVMRLQEEKSDLINQLEMAAENPDSSKIEAGVAVEDYYQLLNELEQLQKDRAAEFNELKYLRWCNACLRHELMRRNQEQEEKLDGKKKKLDLESGGSEDQGHFRSERDPNVQHSEACLGLTTSFFAHSKGRRLIEKFKRWIEGEEKGKQRSEETGIGWNGNGHEKKNGH</sequence>
<dbReference type="GO" id="GO:0072699">
    <property type="term" value="P:protein localization to cortical microtubule cytoskeleton"/>
    <property type="evidence" value="ECO:0007669"/>
    <property type="project" value="TreeGrafter"/>
</dbReference>
<feature type="compositionally biased region" description="Basic and acidic residues" evidence="3">
    <location>
        <begin position="403"/>
        <end position="412"/>
    </location>
</feature>
<evidence type="ECO:0000256" key="4">
    <source>
        <dbReference type="SAM" id="Phobius"/>
    </source>
</evidence>
<keyword evidence="1 2" id="KW-0175">Coiled coil</keyword>
<feature type="coiled-coil region" evidence="2">
    <location>
        <begin position="247"/>
        <end position="281"/>
    </location>
</feature>
<protein>
    <submittedName>
        <fullName evidence="5">Uncharacterized protein</fullName>
    </submittedName>
</protein>
<feature type="region of interest" description="Disordered" evidence="3">
    <location>
        <begin position="335"/>
        <end position="369"/>
    </location>
</feature>
<dbReference type="GO" id="GO:0055028">
    <property type="term" value="C:cortical microtubule"/>
    <property type="evidence" value="ECO:0007669"/>
    <property type="project" value="TreeGrafter"/>
</dbReference>
<keyword evidence="4" id="KW-0472">Membrane</keyword>
<evidence type="ECO:0000313" key="6">
    <source>
        <dbReference type="Proteomes" id="UP001188597"/>
    </source>
</evidence>
<name>A0AA88V432_9ASTE</name>
<evidence type="ECO:0000256" key="1">
    <source>
        <dbReference type="ARBA" id="ARBA00023054"/>
    </source>
</evidence>
<dbReference type="PANTHER" id="PTHR31342">
    <property type="entry name" value="PROTEIN CHUP1, CHLOROPLASTIC"/>
    <property type="match status" value="1"/>
</dbReference>
<evidence type="ECO:0000313" key="5">
    <source>
        <dbReference type="EMBL" id="KAK3001542.1"/>
    </source>
</evidence>
<proteinExistence type="predicted"/>
<organism evidence="5 6">
    <name type="scientific">Escallonia herrerae</name>
    <dbReference type="NCBI Taxonomy" id="1293975"/>
    <lineage>
        <taxon>Eukaryota</taxon>
        <taxon>Viridiplantae</taxon>
        <taxon>Streptophyta</taxon>
        <taxon>Embryophyta</taxon>
        <taxon>Tracheophyta</taxon>
        <taxon>Spermatophyta</taxon>
        <taxon>Magnoliopsida</taxon>
        <taxon>eudicotyledons</taxon>
        <taxon>Gunneridae</taxon>
        <taxon>Pentapetalae</taxon>
        <taxon>asterids</taxon>
        <taxon>campanulids</taxon>
        <taxon>Escalloniales</taxon>
        <taxon>Escalloniaceae</taxon>
        <taxon>Escallonia</taxon>
    </lineage>
</organism>
<keyword evidence="6" id="KW-1185">Reference proteome</keyword>
<dbReference type="PANTHER" id="PTHR31342:SF10">
    <property type="entry name" value="CHUP1-LIKE PROTEIN"/>
    <property type="match status" value="1"/>
</dbReference>
<feature type="compositionally biased region" description="Basic and acidic residues" evidence="3">
    <location>
        <begin position="358"/>
        <end position="369"/>
    </location>
</feature>
<reference evidence="5" key="1">
    <citation type="submission" date="2022-12" db="EMBL/GenBank/DDBJ databases">
        <title>Draft genome assemblies for two species of Escallonia (Escalloniales).</title>
        <authorList>
            <person name="Chanderbali A."/>
            <person name="Dervinis C."/>
            <person name="Anghel I."/>
            <person name="Soltis D."/>
            <person name="Soltis P."/>
            <person name="Zapata F."/>
        </authorList>
    </citation>
    <scope>NUCLEOTIDE SEQUENCE</scope>
    <source>
        <strain evidence="5">UCBG64.0493</strain>
        <tissue evidence="5">Leaf</tissue>
    </source>
</reference>